<evidence type="ECO:0000313" key="2">
    <source>
        <dbReference type="Proteomes" id="UP001497516"/>
    </source>
</evidence>
<sequence>MLTKTPLPLNRLFKEMAEQGYDWGTARRSRRAPQPGVHAVATQSFELVQVVSKLVSVLDRNGRISGRGQQQAMHCQWCESSHHTVEDCQTMRECITPQEQVNFINNTRRNDPYSNTYNEDGANIQISRGVATTIPSHLASRLLQLVFKTRGSHTSLTRARCSNVVTLSA</sequence>
<dbReference type="AlphaFoldDB" id="A0AAV2E7F2"/>
<keyword evidence="2" id="KW-1185">Reference proteome</keyword>
<protein>
    <submittedName>
        <fullName evidence="1">Uncharacterized protein</fullName>
    </submittedName>
</protein>
<accession>A0AAV2E7F2</accession>
<organism evidence="1 2">
    <name type="scientific">Linum trigynum</name>
    <dbReference type="NCBI Taxonomy" id="586398"/>
    <lineage>
        <taxon>Eukaryota</taxon>
        <taxon>Viridiplantae</taxon>
        <taxon>Streptophyta</taxon>
        <taxon>Embryophyta</taxon>
        <taxon>Tracheophyta</taxon>
        <taxon>Spermatophyta</taxon>
        <taxon>Magnoliopsida</taxon>
        <taxon>eudicotyledons</taxon>
        <taxon>Gunneridae</taxon>
        <taxon>Pentapetalae</taxon>
        <taxon>rosids</taxon>
        <taxon>fabids</taxon>
        <taxon>Malpighiales</taxon>
        <taxon>Linaceae</taxon>
        <taxon>Linum</taxon>
    </lineage>
</organism>
<proteinExistence type="predicted"/>
<name>A0AAV2E7F2_9ROSI</name>
<dbReference type="EMBL" id="OZ034817">
    <property type="protein sequence ID" value="CAL1381799.1"/>
    <property type="molecule type" value="Genomic_DNA"/>
</dbReference>
<dbReference type="Proteomes" id="UP001497516">
    <property type="component" value="Chromosome 4"/>
</dbReference>
<reference evidence="1 2" key="1">
    <citation type="submission" date="2024-04" db="EMBL/GenBank/DDBJ databases">
        <authorList>
            <person name="Fracassetti M."/>
        </authorList>
    </citation>
    <scope>NUCLEOTIDE SEQUENCE [LARGE SCALE GENOMIC DNA]</scope>
</reference>
<gene>
    <name evidence="1" type="ORF">LTRI10_LOCUS23154</name>
</gene>
<evidence type="ECO:0000313" key="1">
    <source>
        <dbReference type="EMBL" id="CAL1381799.1"/>
    </source>
</evidence>